<dbReference type="Gramene" id="AET1Gv20866200.7">
    <property type="protein sequence ID" value="AET1Gv20866200.7"/>
    <property type="gene ID" value="AET1Gv20866200"/>
</dbReference>
<dbReference type="EnsemblPlants" id="AET1Gv20866200.7">
    <property type="protein sequence ID" value="AET1Gv20866200.7"/>
    <property type="gene ID" value="AET1Gv20866200"/>
</dbReference>
<feature type="compositionally biased region" description="Polar residues" evidence="1">
    <location>
        <begin position="7"/>
        <end position="34"/>
    </location>
</feature>
<reference evidence="2" key="3">
    <citation type="journal article" date="2017" name="Nature">
        <title>Genome sequence of the progenitor of the wheat D genome Aegilops tauschii.</title>
        <authorList>
            <person name="Luo M.C."/>
            <person name="Gu Y.Q."/>
            <person name="Puiu D."/>
            <person name="Wang H."/>
            <person name="Twardziok S.O."/>
            <person name="Deal K.R."/>
            <person name="Huo N."/>
            <person name="Zhu T."/>
            <person name="Wang L."/>
            <person name="Wang Y."/>
            <person name="McGuire P.E."/>
            <person name="Liu S."/>
            <person name="Long H."/>
            <person name="Ramasamy R.K."/>
            <person name="Rodriguez J.C."/>
            <person name="Van S.L."/>
            <person name="Yuan L."/>
            <person name="Wang Z."/>
            <person name="Xia Z."/>
            <person name="Xiao L."/>
            <person name="Anderson O.D."/>
            <person name="Ouyang S."/>
            <person name="Liang Y."/>
            <person name="Zimin A.V."/>
            <person name="Pertea G."/>
            <person name="Qi P."/>
            <person name="Bennetzen J.L."/>
            <person name="Dai X."/>
            <person name="Dawson M.W."/>
            <person name="Muller H.G."/>
            <person name="Kugler K."/>
            <person name="Rivarola-Duarte L."/>
            <person name="Spannagl M."/>
            <person name="Mayer K.F.X."/>
            <person name="Lu F.H."/>
            <person name="Bevan M.W."/>
            <person name="Leroy P."/>
            <person name="Li P."/>
            <person name="You F.M."/>
            <person name="Sun Q."/>
            <person name="Liu Z."/>
            <person name="Lyons E."/>
            <person name="Wicker T."/>
            <person name="Salzberg S.L."/>
            <person name="Devos K.M."/>
            <person name="Dvorak J."/>
        </authorList>
    </citation>
    <scope>NUCLEOTIDE SEQUENCE [LARGE SCALE GENOMIC DNA]</scope>
    <source>
        <strain evidence="2">cv. AL8/78</strain>
    </source>
</reference>
<reference evidence="3" key="2">
    <citation type="journal article" date="2017" name="Nat. Plants">
        <title>The Aegilops tauschii genome reveals multiple impacts of transposons.</title>
        <authorList>
            <person name="Zhao G."/>
            <person name="Zou C."/>
            <person name="Li K."/>
            <person name="Wang K."/>
            <person name="Li T."/>
            <person name="Gao L."/>
            <person name="Zhang X."/>
            <person name="Wang H."/>
            <person name="Yang Z."/>
            <person name="Liu X."/>
            <person name="Jiang W."/>
            <person name="Mao L."/>
            <person name="Kong X."/>
            <person name="Jiao Y."/>
            <person name="Jia J."/>
        </authorList>
    </citation>
    <scope>NUCLEOTIDE SEQUENCE [LARGE SCALE GENOMIC DNA]</scope>
    <source>
        <strain evidence="3">cv. AL8/78</strain>
    </source>
</reference>
<dbReference type="Proteomes" id="UP000015105">
    <property type="component" value="Chromosome 1D"/>
</dbReference>
<sequence>MPKEPSTRSAPGTTSSSTRPAHQTPSNSPSFWSGTRSIWTLEADEWFLRRKQKTGASPRATFRISKPRPRTTTMSTPLSCASPSSRWSMSTIKTSTSIQLQNKAQKPENR</sequence>
<reference evidence="3" key="1">
    <citation type="journal article" date="2014" name="Science">
        <title>Ancient hybridizations among the ancestral genomes of bread wheat.</title>
        <authorList>
            <consortium name="International Wheat Genome Sequencing Consortium,"/>
            <person name="Marcussen T."/>
            <person name="Sandve S.R."/>
            <person name="Heier L."/>
            <person name="Spannagl M."/>
            <person name="Pfeifer M."/>
            <person name="Jakobsen K.S."/>
            <person name="Wulff B.B."/>
            <person name="Steuernagel B."/>
            <person name="Mayer K.F."/>
            <person name="Olsen O.A."/>
        </authorList>
    </citation>
    <scope>NUCLEOTIDE SEQUENCE [LARGE SCALE GENOMIC DNA]</scope>
    <source>
        <strain evidence="3">cv. AL8/78</strain>
    </source>
</reference>
<reference evidence="2" key="5">
    <citation type="journal article" date="2021" name="G3 (Bethesda)">
        <title>Aegilops tauschii genome assembly Aet v5.0 features greater sequence contiguity and improved annotation.</title>
        <authorList>
            <person name="Wang L."/>
            <person name="Zhu T."/>
            <person name="Rodriguez J.C."/>
            <person name="Deal K.R."/>
            <person name="Dubcovsky J."/>
            <person name="McGuire P.E."/>
            <person name="Lux T."/>
            <person name="Spannagl M."/>
            <person name="Mayer K.F.X."/>
            <person name="Baldrich P."/>
            <person name="Meyers B.C."/>
            <person name="Huo N."/>
            <person name="Gu Y.Q."/>
            <person name="Zhou H."/>
            <person name="Devos K.M."/>
            <person name="Bennetzen J.L."/>
            <person name="Unver T."/>
            <person name="Budak H."/>
            <person name="Gulick P.J."/>
            <person name="Galiba G."/>
            <person name="Kalapos B."/>
            <person name="Nelson D.R."/>
            <person name="Li P."/>
            <person name="You F.M."/>
            <person name="Luo M.C."/>
            <person name="Dvorak J."/>
        </authorList>
    </citation>
    <scope>NUCLEOTIDE SEQUENCE [LARGE SCALE GENOMIC DNA]</scope>
    <source>
        <strain evidence="2">cv. AL8/78</strain>
    </source>
</reference>
<proteinExistence type="predicted"/>
<dbReference type="AlphaFoldDB" id="A0A452ZP52"/>
<feature type="compositionally biased region" description="Polar residues" evidence="1">
    <location>
        <begin position="70"/>
        <end position="104"/>
    </location>
</feature>
<evidence type="ECO:0000313" key="2">
    <source>
        <dbReference type="EnsemblPlants" id="AET1Gv20866200.7"/>
    </source>
</evidence>
<evidence type="ECO:0000256" key="1">
    <source>
        <dbReference type="SAM" id="MobiDB-lite"/>
    </source>
</evidence>
<evidence type="ECO:0000313" key="3">
    <source>
        <dbReference type="Proteomes" id="UP000015105"/>
    </source>
</evidence>
<name>A0A452ZP52_AEGTS</name>
<reference evidence="2" key="4">
    <citation type="submission" date="2019-03" db="UniProtKB">
        <authorList>
            <consortium name="EnsemblPlants"/>
        </authorList>
    </citation>
    <scope>IDENTIFICATION</scope>
</reference>
<keyword evidence="3" id="KW-1185">Reference proteome</keyword>
<organism evidence="2 3">
    <name type="scientific">Aegilops tauschii subsp. strangulata</name>
    <name type="common">Goatgrass</name>
    <dbReference type="NCBI Taxonomy" id="200361"/>
    <lineage>
        <taxon>Eukaryota</taxon>
        <taxon>Viridiplantae</taxon>
        <taxon>Streptophyta</taxon>
        <taxon>Embryophyta</taxon>
        <taxon>Tracheophyta</taxon>
        <taxon>Spermatophyta</taxon>
        <taxon>Magnoliopsida</taxon>
        <taxon>Liliopsida</taxon>
        <taxon>Poales</taxon>
        <taxon>Poaceae</taxon>
        <taxon>BOP clade</taxon>
        <taxon>Pooideae</taxon>
        <taxon>Triticodae</taxon>
        <taxon>Triticeae</taxon>
        <taxon>Triticinae</taxon>
        <taxon>Aegilops</taxon>
    </lineage>
</organism>
<feature type="region of interest" description="Disordered" evidence="1">
    <location>
        <begin position="1"/>
        <end position="34"/>
    </location>
</feature>
<feature type="region of interest" description="Disordered" evidence="1">
    <location>
        <begin position="52"/>
        <end position="110"/>
    </location>
</feature>
<accession>A0A452ZP52</accession>
<protein>
    <submittedName>
        <fullName evidence="2">Uncharacterized protein</fullName>
    </submittedName>
</protein>